<dbReference type="InterPro" id="IPR036400">
    <property type="entry name" value="Cyt_B5-like_heme/steroid_sf"/>
</dbReference>
<dbReference type="PRINTS" id="PR00363">
    <property type="entry name" value="CYTOCHROMEB5"/>
</dbReference>
<dbReference type="EMBL" id="CAIX01000055">
    <property type="protein sequence ID" value="CCI43768.1"/>
    <property type="molecule type" value="Genomic_DNA"/>
</dbReference>
<protein>
    <recommendedName>
        <fullName evidence="9">Cytochrome b5 heme-binding domain-containing protein</fullName>
    </recommendedName>
</protein>
<dbReference type="PANTHER" id="PTHR20661:SF0">
    <property type="entry name" value="PHOSPHATIDYLINOSITOL-GLYCAN BIOSYNTHESIS CLASS W PROTEIN"/>
    <property type="match status" value="1"/>
</dbReference>
<feature type="transmembrane region" description="Helical" evidence="8">
    <location>
        <begin position="575"/>
        <end position="593"/>
    </location>
</feature>
<accession>A0A024GAH4</accession>
<reference evidence="10 11" key="1">
    <citation type="submission" date="2012-05" db="EMBL/GenBank/DDBJ databases">
        <title>Recombination and specialization in a pathogen metapopulation.</title>
        <authorList>
            <person name="Gardiner A."/>
            <person name="Kemen E."/>
            <person name="Schultz-Larsen T."/>
            <person name="MacLean D."/>
            <person name="Van Oosterhout C."/>
            <person name="Jones J.D.G."/>
        </authorList>
    </citation>
    <scope>NUCLEOTIDE SEQUENCE [LARGE SCALE GENOMIC DNA]</scope>
    <source>
        <strain evidence="10 11">Ac Nc2</strain>
    </source>
</reference>
<keyword evidence="6" id="KW-0408">Iron</keyword>
<dbReference type="SUPFAM" id="SSF55856">
    <property type="entry name" value="Cytochrome b5-like heme/steroid binding domain"/>
    <property type="match status" value="1"/>
</dbReference>
<feature type="transmembrane region" description="Helical" evidence="8">
    <location>
        <begin position="118"/>
        <end position="142"/>
    </location>
</feature>
<evidence type="ECO:0000256" key="5">
    <source>
        <dbReference type="ARBA" id="ARBA00022989"/>
    </source>
</evidence>
<keyword evidence="7 8" id="KW-0472">Membrane</keyword>
<dbReference type="GO" id="GO:0005783">
    <property type="term" value="C:endoplasmic reticulum"/>
    <property type="evidence" value="ECO:0007669"/>
    <property type="project" value="TreeGrafter"/>
</dbReference>
<evidence type="ECO:0000313" key="10">
    <source>
        <dbReference type="EMBL" id="CCI43768.1"/>
    </source>
</evidence>
<evidence type="ECO:0000256" key="2">
    <source>
        <dbReference type="ARBA" id="ARBA00022617"/>
    </source>
</evidence>
<feature type="transmembrane region" description="Helical" evidence="8">
    <location>
        <begin position="82"/>
        <end position="103"/>
    </location>
</feature>
<dbReference type="OrthoDB" id="260519at2759"/>
<feature type="domain" description="Cytochrome b5 heme-binding" evidence="9">
    <location>
        <begin position="459"/>
        <end position="536"/>
    </location>
</feature>
<dbReference type="STRING" id="65357.A0A024GAH4"/>
<dbReference type="AlphaFoldDB" id="A0A024GAH4"/>
<keyword evidence="4" id="KW-0479">Metal-binding</keyword>
<evidence type="ECO:0000256" key="4">
    <source>
        <dbReference type="ARBA" id="ARBA00022723"/>
    </source>
</evidence>
<evidence type="ECO:0000313" key="11">
    <source>
        <dbReference type="Proteomes" id="UP000053237"/>
    </source>
</evidence>
<dbReference type="InParanoid" id="A0A024GAH4"/>
<dbReference type="Proteomes" id="UP000053237">
    <property type="component" value="Unassembled WGS sequence"/>
</dbReference>
<comment type="caution">
    <text evidence="10">The sequence shown here is derived from an EMBL/GenBank/DDBJ whole genome shotgun (WGS) entry which is preliminary data.</text>
</comment>
<feature type="transmembrane region" description="Helical" evidence="8">
    <location>
        <begin position="163"/>
        <end position="184"/>
    </location>
</feature>
<dbReference type="GO" id="GO:0016020">
    <property type="term" value="C:membrane"/>
    <property type="evidence" value="ECO:0007669"/>
    <property type="project" value="UniProtKB-SubCell"/>
</dbReference>
<feature type="transmembrane region" description="Helical" evidence="8">
    <location>
        <begin position="196"/>
        <end position="212"/>
    </location>
</feature>
<feature type="transmembrane region" description="Helical" evidence="8">
    <location>
        <begin position="219"/>
        <end position="239"/>
    </location>
</feature>
<name>A0A024GAH4_9STRA</name>
<dbReference type="InterPro" id="IPR001199">
    <property type="entry name" value="Cyt_B5-like_heme/steroid-bd"/>
</dbReference>
<proteinExistence type="predicted"/>
<feature type="transmembrane region" description="Helical" evidence="8">
    <location>
        <begin position="605"/>
        <end position="626"/>
    </location>
</feature>
<dbReference type="PANTHER" id="PTHR20661">
    <property type="entry name" value="PHOSPHATIDYLINOSITOL-GLYCAN BIOSYNTHESIS CLASS W PROTEIN"/>
    <property type="match status" value="1"/>
</dbReference>
<keyword evidence="2" id="KW-0349">Heme</keyword>
<dbReference type="GO" id="GO:0072659">
    <property type="term" value="P:protein localization to plasma membrane"/>
    <property type="evidence" value="ECO:0007669"/>
    <property type="project" value="TreeGrafter"/>
</dbReference>
<evidence type="ECO:0000256" key="6">
    <source>
        <dbReference type="ARBA" id="ARBA00023004"/>
    </source>
</evidence>
<keyword evidence="5 8" id="KW-1133">Transmembrane helix</keyword>
<keyword evidence="3 8" id="KW-0812">Transmembrane</keyword>
<dbReference type="Gene3D" id="3.10.120.10">
    <property type="entry name" value="Cytochrome b5-like heme/steroid binding domain"/>
    <property type="match status" value="1"/>
</dbReference>
<feature type="transmembrane region" description="Helical" evidence="8">
    <location>
        <begin position="766"/>
        <end position="790"/>
    </location>
</feature>
<gene>
    <name evidence="10" type="ORF">BN9_045520</name>
</gene>
<evidence type="ECO:0000259" key="9">
    <source>
        <dbReference type="PROSITE" id="PS50255"/>
    </source>
</evidence>
<dbReference type="InterPro" id="IPR009447">
    <property type="entry name" value="PIGW/GWT1"/>
</dbReference>
<dbReference type="SMART" id="SM01117">
    <property type="entry name" value="Cyt-b5"/>
    <property type="match status" value="1"/>
</dbReference>
<evidence type="ECO:0000256" key="3">
    <source>
        <dbReference type="ARBA" id="ARBA00022692"/>
    </source>
</evidence>
<feature type="transmembrane region" description="Helical" evidence="8">
    <location>
        <begin position="264"/>
        <end position="284"/>
    </location>
</feature>
<feature type="transmembrane region" description="Helical" evidence="8">
    <location>
        <begin position="361"/>
        <end position="382"/>
    </location>
</feature>
<evidence type="ECO:0000256" key="7">
    <source>
        <dbReference type="ARBA" id="ARBA00023136"/>
    </source>
</evidence>
<dbReference type="PROSITE" id="PS50255">
    <property type="entry name" value="CYTOCHROME_B5_2"/>
    <property type="match status" value="1"/>
</dbReference>
<feature type="transmembrane region" description="Helical" evidence="8">
    <location>
        <begin position="304"/>
        <end position="322"/>
    </location>
</feature>
<evidence type="ECO:0000256" key="8">
    <source>
        <dbReference type="SAM" id="Phobius"/>
    </source>
</evidence>
<organism evidence="10 11">
    <name type="scientific">Albugo candida</name>
    <dbReference type="NCBI Taxonomy" id="65357"/>
    <lineage>
        <taxon>Eukaryota</taxon>
        <taxon>Sar</taxon>
        <taxon>Stramenopiles</taxon>
        <taxon>Oomycota</taxon>
        <taxon>Peronosporomycetes</taxon>
        <taxon>Albuginales</taxon>
        <taxon>Albuginaceae</taxon>
        <taxon>Albugo</taxon>
    </lineage>
</organism>
<dbReference type="FunFam" id="3.10.120.10:FF:000007">
    <property type="entry name" value="Sulfite oxidase, mitochondrial"/>
    <property type="match status" value="1"/>
</dbReference>
<feature type="transmembrane region" description="Helical" evidence="8">
    <location>
        <begin position="394"/>
        <end position="416"/>
    </location>
</feature>
<feature type="transmembrane region" description="Helical" evidence="8">
    <location>
        <begin position="334"/>
        <end position="354"/>
    </location>
</feature>
<dbReference type="GO" id="GO:0006506">
    <property type="term" value="P:GPI anchor biosynthetic process"/>
    <property type="evidence" value="ECO:0007669"/>
    <property type="project" value="InterPro"/>
</dbReference>
<dbReference type="CDD" id="cd03506">
    <property type="entry name" value="Delta6-FADS-like"/>
    <property type="match status" value="1"/>
</dbReference>
<evidence type="ECO:0000256" key="1">
    <source>
        <dbReference type="ARBA" id="ARBA00004141"/>
    </source>
</evidence>
<sequence length="911" mass="103453">MALALGKEKILYAASLTYSLVELGLLVMPTLLIFTATELATPLVLTVYILAFALNRRLNDRMWNNVIVDRIKSLARLTQKQVPFVTCFRSQLMISTCIAILAVDFQVFPRRLAKTETFGFSVMDIGVGSFLLSSGLVSPFSRNVETIRGKMRSQMARSYTRRLYNWIRPIIAVLVMGFARLWVVKAVNYQEHVSEYGVHWNFYFTLATVYVLHSFLENLGNWAVSPLSALALLVGYQYFLTNLGGSDLILHAPRTNWLLQNREGILSIISYESLYLFATAIGRWIFNTSKMDNLKGSRELAPRLLLVSIVLAISCWISTIMIELPSRRMVNLPYVLWVLATAVFLLSAYSYIYAYSAFPRVPLLFAGVSQNLLLVFLIANILTGVVNLSMQTIYASSVVAFAVLSVYLTTLSILACTLKCLSCEPTGILSDAWLLVLCLGTLRRIATRLKEQKKAVPAKCLYTWQEVAEHNTRESAWLIVRGKVYDVTKWATRHPGGEEFIWMHAGRECTAAFDSYHPFSQVASTTLQKYVIGDLIGQTEFITYPQDSGFYRECCERVKEYFLINKLDPKTITPGAWRTLMLLSLAVVAYFGMHKKFLINGNITTQCFWAILFGIIQALTLLHIMHDCSHAAHSKSPFWWKFMGRVSMDWFAGASMIAWQHQHVLGHHIYTNIASADPDLPSDFDRDLRRIVALQTKRAFYRYQHIYLPPLYGLLALKVRLQDFYELFLIRSNGPIRVNPINSIDSIALLASKACWVIYRIWVPLYMFNIAASTFWSIFLLTEFVTGWYLSLNFQVSHISTACTFPNGTTSKSEGQDEWAISQVKTSVDYSHNSALVTFLSGSLNYQITHHLFPSISQYHYPAIAPIIIQLCKKYKLPYCVLPSFTSAIRAHLKHLKEMGRLGQGVELHMG</sequence>
<dbReference type="GO" id="GO:0046872">
    <property type="term" value="F:metal ion binding"/>
    <property type="evidence" value="ECO:0007669"/>
    <property type="project" value="UniProtKB-KW"/>
</dbReference>
<comment type="subcellular location">
    <subcellularLocation>
        <location evidence="1">Membrane</location>
        <topology evidence="1">Multi-pass membrane protein</topology>
    </subcellularLocation>
</comment>
<dbReference type="Pfam" id="PF06423">
    <property type="entry name" value="GWT1"/>
    <property type="match status" value="1"/>
</dbReference>
<dbReference type="Pfam" id="PF00487">
    <property type="entry name" value="FA_desaturase"/>
    <property type="match status" value="1"/>
</dbReference>
<dbReference type="GO" id="GO:0032216">
    <property type="term" value="F:glucosaminyl-phosphatidylinositol O-acyltransferase activity"/>
    <property type="evidence" value="ECO:0007669"/>
    <property type="project" value="TreeGrafter"/>
</dbReference>
<keyword evidence="11" id="KW-1185">Reference proteome</keyword>
<feature type="transmembrane region" description="Helical" evidence="8">
    <location>
        <begin position="39"/>
        <end position="55"/>
    </location>
</feature>
<dbReference type="InterPro" id="IPR005804">
    <property type="entry name" value="FA_desaturase_dom"/>
</dbReference>
<dbReference type="Pfam" id="PF00173">
    <property type="entry name" value="Cyt-b5"/>
    <property type="match status" value="1"/>
</dbReference>